<reference evidence="15" key="1">
    <citation type="submission" date="2015-05" db="EMBL/GenBank/DDBJ databases">
        <title>Permanent draft genome of Rhodopirellula islandicus K833.</title>
        <authorList>
            <person name="Kizina J."/>
            <person name="Richter M."/>
            <person name="Glockner F.O."/>
            <person name="Harder J."/>
        </authorList>
    </citation>
    <scope>NUCLEOTIDE SEQUENCE [LARGE SCALE GENOMIC DNA]</scope>
    <source>
        <strain evidence="15">K833</strain>
    </source>
</reference>
<dbReference type="NCBIfam" id="TIGR03150">
    <property type="entry name" value="fabF"/>
    <property type="match status" value="1"/>
</dbReference>
<evidence type="ECO:0000256" key="7">
    <source>
        <dbReference type="ARBA" id="ARBA00022832"/>
    </source>
</evidence>
<keyword evidence="10 11" id="KW-0012">Acyltransferase</keyword>
<comment type="pathway">
    <text evidence="1 11">Lipid metabolism; fatty acid biosynthesis.</text>
</comment>
<evidence type="ECO:0000256" key="3">
    <source>
        <dbReference type="ARBA" id="ARBA00012356"/>
    </source>
</evidence>
<evidence type="ECO:0000256" key="10">
    <source>
        <dbReference type="ARBA" id="ARBA00023315"/>
    </source>
</evidence>
<dbReference type="OrthoDB" id="292158at2"/>
<dbReference type="CDD" id="cd00834">
    <property type="entry name" value="KAS_I_II"/>
    <property type="match status" value="1"/>
</dbReference>
<name>A0A0J1B3M7_RHOIS</name>
<dbReference type="PATRIC" id="fig|595434.4.peg.6275"/>
<dbReference type="STRING" id="595434.RISK_006596"/>
<dbReference type="NCBIfam" id="NF004970">
    <property type="entry name" value="PRK06333.1"/>
    <property type="match status" value="1"/>
</dbReference>
<dbReference type="InterPro" id="IPR020841">
    <property type="entry name" value="PKS_Beta-ketoAc_synthase_dom"/>
</dbReference>
<dbReference type="PIRSF" id="PIRSF000447">
    <property type="entry name" value="KAS_II"/>
    <property type="match status" value="1"/>
</dbReference>
<evidence type="ECO:0000313" key="15">
    <source>
        <dbReference type="EMBL" id="KLU01440.1"/>
    </source>
</evidence>
<dbReference type="UniPathway" id="UPA00094"/>
<keyword evidence="7" id="KW-0276">Fatty acid metabolism</keyword>
<dbReference type="PANTHER" id="PTHR11712:SF336">
    <property type="entry name" value="3-OXOACYL-[ACYL-CARRIER-PROTEIN] SYNTHASE, MITOCHONDRIAL"/>
    <property type="match status" value="1"/>
</dbReference>
<evidence type="ECO:0000256" key="1">
    <source>
        <dbReference type="ARBA" id="ARBA00005194"/>
    </source>
</evidence>
<keyword evidence="8" id="KW-0443">Lipid metabolism</keyword>
<dbReference type="NCBIfam" id="NF005589">
    <property type="entry name" value="PRK07314.1"/>
    <property type="match status" value="1"/>
</dbReference>
<dbReference type="PROSITE" id="PS00606">
    <property type="entry name" value="KS3_1"/>
    <property type="match status" value="1"/>
</dbReference>
<comment type="caution">
    <text evidence="15">The sequence shown here is derived from an EMBL/GenBank/DDBJ whole genome shotgun (WGS) entry which is preliminary data.</text>
</comment>
<comment type="function">
    <text evidence="11">Involved in the type II fatty acid elongation cycle. Catalyzes the elongation of a wide range of acyl-ACP by the addition of two carbons from malonyl-ACP to an acyl acceptor. Can efficiently catalyze the conversion of palmitoleoyl-ACP (cis-hexadec-9-enoyl-ACP) to cis-vaccenoyl-ACP (cis-octadec-11-enoyl-ACP), an essential step in the thermal regulation of fatty acid composition.</text>
</comment>
<dbReference type="InterPro" id="IPR000794">
    <property type="entry name" value="Beta-ketoacyl_synthase"/>
</dbReference>
<dbReference type="FunFam" id="3.40.47.10:FF:000138">
    <property type="entry name" value="3-oxoacyl-[acyl-carrier-protein] synthase 2"/>
    <property type="match status" value="1"/>
</dbReference>
<dbReference type="Pfam" id="PF02801">
    <property type="entry name" value="Ketoacyl-synt_C"/>
    <property type="match status" value="1"/>
</dbReference>
<evidence type="ECO:0000313" key="16">
    <source>
        <dbReference type="Proteomes" id="UP000036367"/>
    </source>
</evidence>
<keyword evidence="6 11" id="KW-0808">Transferase</keyword>
<dbReference type="AlphaFoldDB" id="A0A0J1B3M7"/>
<dbReference type="InterPro" id="IPR018201">
    <property type="entry name" value="Ketoacyl_synth_AS"/>
</dbReference>
<evidence type="ECO:0000256" key="12">
    <source>
        <dbReference type="PIRSR" id="PIRSR000447-1"/>
    </source>
</evidence>
<dbReference type="InterPro" id="IPR014030">
    <property type="entry name" value="Ketoacyl_synth_N"/>
</dbReference>
<dbReference type="GO" id="GO:0004315">
    <property type="term" value="F:3-oxoacyl-[acyl-carrier-protein] synthase activity"/>
    <property type="evidence" value="ECO:0007669"/>
    <property type="project" value="UniProtKB-UniRule"/>
</dbReference>
<dbReference type="EMBL" id="LECT01000054">
    <property type="protein sequence ID" value="KLU01440.1"/>
    <property type="molecule type" value="Genomic_DNA"/>
</dbReference>
<dbReference type="PROSITE" id="PS52004">
    <property type="entry name" value="KS3_2"/>
    <property type="match status" value="1"/>
</dbReference>
<dbReference type="Pfam" id="PF00109">
    <property type="entry name" value="ketoacyl-synt"/>
    <property type="match status" value="1"/>
</dbReference>
<dbReference type="GO" id="GO:0005829">
    <property type="term" value="C:cytosol"/>
    <property type="evidence" value="ECO:0007669"/>
    <property type="project" value="TreeGrafter"/>
</dbReference>
<keyword evidence="9 11" id="KW-0275">Fatty acid biosynthesis</keyword>
<feature type="active site" description="For beta-ketoacyl synthase activity" evidence="12">
    <location>
        <position position="176"/>
    </location>
</feature>
<dbReference type="SUPFAM" id="SSF53901">
    <property type="entry name" value="Thiolase-like"/>
    <property type="match status" value="2"/>
</dbReference>
<keyword evidence="5 11" id="KW-0444">Lipid biosynthesis</keyword>
<organism evidence="15 16">
    <name type="scientific">Rhodopirellula islandica</name>
    <dbReference type="NCBI Taxonomy" id="595434"/>
    <lineage>
        <taxon>Bacteria</taxon>
        <taxon>Pseudomonadati</taxon>
        <taxon>Planctomycetota</taxon>
        <taxon>Planctomycetia</taxon>
        <taxon>Pirellulales</taxon>
        <taxon>Pirellulaceae</taxon>
        <taxon>Rhodopirellula</taxon>
    </lineage>
</organism>
<comment type="catalytic activity">
    <reaction evidence="11">
        <text>(9Z)-hexadecenoyl-[ACP] + malonyl-[ACP] + H(+) = 3-oxo-(11Z)-octadecenoyl-[ACP] + holo-[ACP] + CO2</text>
        <dbReference type="Rhea" id="RHEA:55040"/>
        <dbReference type="Rhea" id="RHEA-COMP:9623"/>
        <dbReference type="Rhea" id="RHEA-COMP:9685"/>
        <dbReference type="Rhea" id="RHEA-COMP:10800"/>
        <dbReference type="Rhea" id="RHEA-COMP:14074"/>
        <dbReference type="ChEBI" id="CHEBI:15378"/>
        <dbReference type="ChEBI" id="CHEBI:16526"/>
        <dbReference type="ChEBI" id="CHEBI:64479"/>
        <dbReference type="ChEBI" id="CHEBI:78449"/>
        <dbReference type="ChEBI" id="CHEBI:83989"/>
        <dbReference type="ChEBI" id="CHEBI:138538"/>
        <dbReference type="EC" id="2.3.1.179"/>
    </reaction>
</comment>
<sequence length="429" mass="45031">MTDASTTPSYDPSKSRRVVITGLGTVTPLGSDVATLWSALLAGKSGIHELSIMDTSKYKVHFGGDIPDFNVADHVEAKEAKRLDRFTQFAVHAGAQAVLDSGIDWDKTDRKRCGVILGSGIGGLNEIEEQIERMLNKGPDRVSPFTVPKMMVNAAGGNISIRYGLKGPNYAVATACASATNAMGDALRSIRGGETDVVITGGTEAAITRMGLAAFQNMKALSTRNDDPQRASRPFDSDRDGFVLAEGAGLLVFEELEHAQARGAKIYAEVLGYGTTSDAGHITAPDPEGLGAAAAMRAAIQDSGRAAHEIDYINAHGTSTPLGDKAETRAIHTVLGDHAPNVAISSTKSALGHSLGASGGIEAVILCQTIQNNVIAPTINLDTPDPSCDLDYVPNQPREQKVDLAMSNSFGFGGHNACVLFGRFSHDGS</sequence>
<comment type="catalytic activity">
    <reaction evidence="11">
        <text>a fatty acyl-[ACP] + malonyl-[ACP] + H(+) = a 3-oxoacyl-[ACP] + holo-[ACP] + CO2</text>
        <dbReference type="Rhea" id="RHEA:22836"/>
        <dbReference type="Rhea" id="RHEA-COMP:9623"/>
        <dbReference type="Rhea" id="RHEA-COMP:9685"/>
        <dbReference type="Rhea" id="RHEA-COMP:9916"/>
        <dbReference type="Rhea" id="RHEA-COMP:14125"/>
        <dbReference type="ChEBI" id="CHEBI:15378"/>
        <dbReference type="ChEBI" id="CHEBI:16526"/>
        <dbReference type="ChEBI" id="CHEBI:64479"/>
        <dbReference type="ChEBI" id="CHEBI:78449"/>
        <dbReference type="ChEBI" id="CHEBI:78776"/>
        <dbReference type="ChEBI" id="CHEBI:138651"/>
    </reaction>
</comment>
<keyword evidence="16" id="KW-1185">Reference proteome</keyword>
<evidence type="ECO:0000256" key="9">
    <source>
        <dbReference type="ARBA" id="ARBA00023160"/>
    </source>
</evidence>
<dbReference type="InterPro" id="IPR014031">
    <property type="entry name" value="Ketoacyl_synth_C"/>
</dbReference>
<evidence type="ECO:0000256" key="2">
    <source>
        <dbReference type="ARBA" id="ARBA00008467"/>
    </source>
</evidence>
<dbReference type="EC" id="2.3.1.179" evidence="3 11"/>
<proteinExistence type="inferred from homology"/>
<dbReference type="SMART" id="SM00825">
    <property type="entry name" value="PKS_KS"/>
    <property type="match status" value="1"/>
</dbReference>
<evidence type="ECO:0000256" key="4">
    <source>
        <dbReference type="ARBA" id="ARBA00014657"/>
    </source>
</evidence>
<evidence type="ECO:0000259" key="14">
    <source>
        <dbReference type="PROSITE" id="PS52004"/>
    </source>
</evidence>
<gene>
    <name evidence="15" type="ORF">RISK_006596</name>
</gene>
<evidence type="ECO:0000256" key="8">
    <source>
        <dbReference type="ARBA" id="ARBA00023098"/>
    </source>
</evidence>
<comment type="similarity">
    <text evidence="2 11 13">Belongs to the thiolase-like superfamily. Beta-ketoacyl-ACP synthases family.</text>
</comment>
<dbReference type="PANTHER" id="PTHR11712">
    <property type="entry name" value="POLYKETIDE SYNTHASE-RELATED"/>
    <property type="match status" value="1"/>
</dbReference>
<evidence type="ECO:0000256" key="5">
    <source>
        <dbReference type="ARBA" id="ARBA00022516"/>
    </source>
</evidence>
<evidence type="ECO:0000256" key="6">
    <source>
        <dbReference type="ARBA" id="ARBA00022679"/>
    </source>
</evidence>
<dbReference type="RefSeq" id="WP_047817367.1">
    <property type="nucleotide sequence ID" value="NZ_LECT01000054.1"/>
</dbReference>
<dbReference type="InterPro" id="IPR017568">
    <property type="entry name" value="3-oxoacyl-ACP_synth-2"/>
</dbReference>
<accession>A0A0J1B3M7</accession>
<dbReference type="Proteomes" id="UP000036367">
    <property type="component" value="Unassembled WGS sequence"/>
</dbReference>
<dbReference type="Gene3D" id="3.40.47.10">
    <property type="match status" value="1"/>
</dbReference>
<evidence type="ECO:0000256" key="13">
    <source>
        <dbReference type="RuleBase" id="RU003694"/>
    </source>
</evidence>
<dbReference type="InterPro" id="IPR016039">
    <property type="entry name" value="Thiolase-like"/>
</dbReference>
<evidence type="ECO:0000256" key="11">
    <source>
        <dbReference type="PIRNR" id="PIRNR000447"/>
    </source>
</evidence>
<feature type="domain" description="Ketosynthase family 3 (KS3)" evidence="14">
    <location>
        <begin position="15"/>
        <end position="423"/>
    </location>
</feature>
<dbReference type="GO" id="GO:0006633">
    <property type="term" value="P:fatty acid biosynthetic process"/>
    <property type="evidence" value="ECO:0007669"/>
    <property type="project" value="UniProtKB-UniRule"/>
</dbReference>
<protein>
    <recommendedName>
        <fullName evidence="4 11">3-oxoacyl-[acyl-carrier-protein] synthase 2</fullName>
        <ecNumber evidence="3 11">2.3.1.179</ecNumber>
    </recommendedName>
</protein>